<dbReference type="Proteomes" id="UP000649829">
    <property type="component" value="Unassembled WGS sequence"/>
</dbReference>
<accession>A0A917T909</accession>
<dbReference type="AlphaFoldDB" id="A0A917T909"/>
<evidence type="ECO:0000313" key="1">
    <source>
        <dbReference type="EMBL" id="GGM14934.1"/>
    </source>
</evidence>
<protein>
    <submittedName>
        <fullName evidence="1">Uncharacterized protein</fullName>
    </submittedName>
</protein>
<keyword evidence="2" id="KW-1185">Reference proteome</keyword>
<reference evidence="1" key="2">
    <citation type="submission" date="2020-09" db="EMBL/GenBank/DDBJ databases">
        <authorList>
            <person name="Sun Q."/>
            <person name="Zhou Y."/>
        </authorList>
    </citation>
    <scope>NUCLEOTIDE SEQUENCE</scope>
    <source>
        <strain evidence="1">CGMCC 1.6293</strain>
    </source>
</reference>
<name>A0A917T909_9RHOB</name>
<reference evidence="1" key="1">
    <citation type="journal article" date="2014" name="Int. J. Syst. Evol. Microbiol.">
        <title>Complete genome sequence of Corynebacterium casei LMG S-19264T (=DSM 44701T), isolated from a smear-ripened cheese.</title>
        <authorList>
            <consortium name="US DOE Joint Genome Institute (JGI-PGF)"/>
            <person name="Walter F."/>
            <person name="Albersmeier A."/>
            <person name="Kalinowski J."/>
            <person name="Ruckert C."/>
        </authorList>
    </citation>
    <scope>NUCLEOTIDE SEQUENCE</scope>
    <source>
        <strain evidence="1">CGMCC 1.6293</strain>
    </source>
</reference>
<organism evidence="1 2">
    <name type="scientific">Pseudooceanicola nanhaiensis</name>
    <dbReference type="NCBI Taxonomy" id="375761"/>
    <lineage>
        <taxon>Bacteria</taxon>
        <taxon>Pseudomonadati</taxon>
        <taxon>Pseudomonadota</taxon>
        <taxon>Alphaproteobacteria</taxon>
        <taxon>Rhodobacterales</taxon>
        <taxon>Paracoccaceae</taxon>
        <taxon>Pseudooceanicola</taxon>
    </lineage>
</organism>
<comment type="caution">
    <text evidence="1">The sequence shown here is derived from an EMBL/GenBank/DDBJ whole genome shotgun (WGS) entry which is preliminary data.</text>
</comment>
<sequence>MIITNTTRVPRRPMADMIWFLQDMMVPFSPARCTLRCGSLIRARVRSVVWDWNWNPVCRAMKVQIPNWWISHGGSGSAQS</sequence>
<dbReference type="EMBL" id="BMLF01000006">
    <property type="protein sequence ID" value="GGM14934.1"/>
    <property type="molecule type" value="Genomic_DNA"/>
</dbReference>
<gene>
    <name evidence="1" type="ORF">GCM10011534_41150</name>
</gene>
<proteinExistence type="predicted"/>
<evidence type="ECO:0000313" key="2">
    <source>
        <dbReference type="Proteomes" id="UP000649829"/>
    </source>
</evidence>